<keyword evidence="3" id="KW-1185">Reference proteome</keyword>
<evidence type="ECO:0000313" key="2">
    <source>
        <dbReference type="EMBL" id="PTQ35786.1"/>
    </source>
</evidence>
<feature type="signal peptide" evidence="1">
    <location>
        <begin position="1"/>
        <end position="18"/>
    </location>
</feature>
<dbReference type="EMBL" id="KZ772740">
    <property type="protein sequence ID" value="PTQ35786.1"/>
    <property type="molecule type" value="Genomic_DNA"/>
</dbReference>
<evidence type="ECO:0000313" key="3">
    <source>
        <dbReference type="Proteomes" id="UP000244005"/>
    </source>
</evidence>
<protein>
    <recommendedName>
        <fullName evidence="4">Secreted protein</fullName>
    </recommendedName>
</protein>
<sequence length="118" mass="13101">MSIVVIIVLLSAGHTRLCEYLDLNGNDVRPVLLLRITFLNAFFYGSREKPFFQSRSVILAPSSSSLGFSLFSRPGILSQKIFLLLCSGSDDDGESTLLKRRTCCCFSLKVMALSSRML</sequence>
<proteinExistence type="predicted"/>
<name>A0A2R6WPL1_MARPO</name>
<evidence type="ECO:0000256" key="1">
    <source>
        <dbReference type="SAM" id="SignalP"/>
    </source>
</evidence>
<gene>
    <name evidence="2" type="ORF">MARPO_0068s0014</name>
</gene>
<organism evidence="2 3">
    <name type="scientific">Marchantia polymorpha</name>
    <name type="common">Common liverwort</name>
    <name type="synonym">Marchantia aquatica</name>
    <dbReference type="NCBI Taxonomy" id="3197"/>
    <lineage>
        <taxon>Eukaryota</taxon>
        <taxon>Viridiplantae</taxon>
        <taxon>Streptophyta</taxon>
        <taxon>Embryophyta</taxon>
        <taxon>Marchantiophyta</taxon>
        <taxon>Marchantiopsida</taxon>
        <taxon>Marchantiidae</taxon>
        <taxon>Marchantiales</taxon>
        <taxon>Marchantiaceae</taxon>
        <taxon>Marchantia</taxon>
    </lineage>
</organism>
<dbReference type="Gramene" id="Mp7g08600.1">
    <property type="protein sequence ID" value="Mp7g08600.1.cds1"/>
    <property type="gene ID" value="Mp7g08600"/>
</dbReference>
<evidence type="ECO:0008006" key="4">
    <source>
        <dbReference type="Google" id="ProtNLM"/>
    </source>
</evidence>
<feature type="chain" id="PRO_5015340892" description="Secreted protein" evidence="1">
    <location>
        <begin position="19"/>
        <end position="118"/>
    </location>
</feature>
<dbReference type="AlphaFoldDB" id="A0A2R6WPL1"/>
<reference evidence="3" key="1">
    <citation type="journal article" date="2017" name="Cell">
        <title>Insights into land plant evolution garnered from the Marchantia polymorpha genome.</title>
        <authorList>
            <person name="Bowman J.L."/>
            <person name="Kohchi T."/>
            <person name="Yamato K.T."/>
            <person name="Jenkins J."/>
            <person name="Shu S."/>
            <person name="Ishizaki K."/>
            <person name="Yamaoka S."/>
            <person name="Nishihama R."/>
            <person name="Nakamura Y."/>
            <person name="Berger F."/>
            <person name="Adam C."/>
            <person name="Aki S.S."/>
            <person name="Althoff F."/>
            <person name="Araki T."/>
            <person name="Arteaga-Vazquez M.A."/>
            <person name="Balasubrmanian S."/>
            <person name="Barry K."/>
            <person name="Bauer D."/>
            <person name="Boehm C.R."/>
            <person name="Briginshaw L."/>
            <person name="Caballero-Perez J."/>
            <person name="Catarino B."/>
            <person name="Chen F."/>
            <person name="Chiyoda S."/>
            <person name="Chovatia M."/>
            <person name="Davies K.M."/>
            <person name="Delmans M."/>
            <person name="Demura T."/>
            <person name="Dierschke T."/>
            <person name="Dolan L."/>
            <person name="Dorantes-Acosta A.E."/>
            <person name="Eklund D.M."/>
            <person name="Florent S.N."/>
            <person name="Flores-Sandoval E."/>
            <person name="Fujiyama A."/>
            <person name="Fukuzawa H."/>
            <person name="Galik B."/>
            <person name="Grimanelli D."/>
            <person name="Grimwood J."/>
            <person name="Grossniklaus U."/>
            <person name="Hamada T."/>
            <person name="Haseloff J."/>
            <person name="Hetherington A.J."/>
            <person name="Higo A."/>
            <person name="Hirakawa Y."/>
            <person name="Hundley H.N."/>
            <person name="Ikeda Y."/>
            <person name="Inoue K."/>
            <person name="Inoue S.I."/>
            <person name="Ishida S."/>
            <person name="Jia Q."/>
            <person name="Kakita M."/>
            <person name="Kanazawa T."/>
            <person name="Kawai Y."/>
            <person name="Kawashima T."/>
            <person name="Kennedy M."/>
            <person name="Kinose K."/>
            <person name="Kinoshita T."/>
            <person name="Kohara Y."/>
            <person name="Koide E."/>
            <person name="Komatsu K."/>
            <person name="Kopischke S."/>
            <person name="Kubo M."/>
            <person name="Kyozuka J."/>
            <person name="Lagercrantz U."/>
            <person name="Lin S.S."/>
            <person name="Lindquist E."/>
            <person name="Lipzen A.M."/>
            <person name="Lu C.W."/>
            <person name="De Luna E."/>
            <person name="Martienssen R.A."/>
            <person name="Minamino N."/>
            <person name="Mizutani M."/>
            <person name="Mizutani M."/>
            <person name="Mochizuki N."/>
            <person name="Monte I."/>
            <person name="Mosher R."/>
            <person name="Nagasaki H."/>
            <person name="Nakagami H."/>
            <person name="Naramoto S."/>
            <person name="Nishitani K."/>
            <person name="Ohtani M."/>
            <person name="Okamoto T."/>
            <person name="Okumura M."/>
            <person name="Phillips J."/>
            <person name="Pollak B."/>
            <person name="Reinders A."/>
            <person name="Rovekamp M."/>
            <person name="Sano R."/>
            <person name="Sawa S."/>
            <person name="Schmid M.W."/>
            <person name="Shirakawa M."/>
            <person name="Solano R."/>
            <person name="Spunde A."/>
            <person name="Suetsugu N."/>
            <person name="Sugano S."/>
            <person name="Sugiyama A."/>
            <person name="Sun R."/>
            <person name="Suzuki Y."/>
            <person name="Takenaka M."/>
            <person name="Takezawa D."/>
            <person name="Tomogane H."/>
            <person name="Tsuzuki M."/>
            <person name="Ueda T."/>
            <person name="Umeda M."/>
            <person name="Ward J.M."/>
            <person name="Watanabe Y."/>
            <person name="Yazaki K."/>
            <person name="Yokoyama R."/>
            <person name="Yoshitake Y."/>
            <person name="Yotsui I."/>
            <person name="Zachgo S."/>
            <person name="Schmutz J."/>
        </authorList>
    </citation>
    <scope>NUCLEOTIDE SEQUENCE [LARGE SCALE GENOMIC DNA]</scope>
    <source>
        <strain evidence="3">Tak-1</strain>
    </source>
</reference>
<dbReference type="Proteomes" id="UP000244005">
    <property type="component" value="Unassembled WGS sequence"/>
</dbReference>
<keyword evidence="1" id="KW-0732">Signal</keyword>
<accession>A0A2R6WPL1</accession>